<evidence type="ECO:0000256" key="7">
    <source>
        <dbReference type="PIRSR" id="PIRSR608597-3"/>
    </source>
</evidence>
<evidence type="ECO:0000256" key="6">
    <source>
        <dbReference type="ARBA" id="ARBA00023295"/>
    </source>
</evidence>
<dbReference type="PROSITE" id="PS51909">
    <property type="entry name" value="LYSOZYME_I"/>
    <property type="match status" value="1"/>
</dbReference>
<keyword evidence="4" id="KW-0081">Bacteriolytic enzyme</keyword>
<dbReference type="GO" id="GO:0031640">
    <property type="term" value="P:killing of cells of another organism"/>
    <property type="evidence" value="ECO:0007669"/>
    <property type="project" value="UniProtKB-KW"/>
</dbReference>
<dbReference type="CDD" id="cd16890">
    <property type="entry name" value="lyz_i"/>
    <property type="match status" value="1"/>
</dbReference>
<gene>
    <name evidence="9" type="ORF">Pmani_035080</name>
</gene>
<proteinExistence type="predicted"/>
<keyword evidence="3" id="KW-0929">Antimicrobial</keyword>
<dbReference type="EC" id="3.2.1.17" evidence="2"/>
<dbReference type="InterPro" id="IPR008597">
    <property type="entry name" value="Invert_lysozyme"/>
</dbReference>
<dbReference type="PANTHER" id="PTHR11195">
    <property type="entry name" value="DESTABILASE-RELATED"/>
    <property type="match status" value="1"/>
</dbReference>
<evidence type="ECO:0000256" key="3">
    <source>
        <dbReference type="ARBA" id="ARBA00022529"/>
    </source>
</evidence>
<evidence type="ECO:0000256" key="8">
    <source>
        <dbReference type="SAM" id="SignalP"/>
    </source>
</evidence>
<feature type="disulfide bond" evidence="7">
    <location>
        <begin position="40"/>
        <end position="129"/>
    </location>
</feature>
<feature type="disulfide bond" evidence="7">
    <location>
        <begin position="57"/>
        <end position="67"/>
    </location>
</feature>
<dbReference type="GO" id="GO:0003796">
    <property type="term" value="F:lysozyme activity"/>
    <property type="evidence" value="ECO:0007669"/>
    <property type="project" value="UniProtKB-EC"/>
</dbReference>
<feature type="disulfide bond" evidence="7">
    <location>
        <begin position="45"/>
        <end position="51"/>
    </location>
</feature>
<evidence type="ECO:0000313" key="10">
    <source>
        <dbReference type="Proteomes" id="UP001292094"/>
    </source>
</evidence>
<keyword evidence="8" id="KW-0732">Signal</keyword>
<dbReference type="SUPFAM" id="SSF53955">
    <property type="entry name" value="Lysozyme-like"/>
    <property type="match status" value="1"/>
</dbReference>
<feature type="signal peptide" evidence="8">
    <location>
        <begin position="1"/>
        <end position="22"/>
    </location>
</feature>
<comment type="caution">
    <text evidence="9">The sequence shown here is derived from an EMBL/GenBank/DDBJ whole genome shotgun (WGS) entry which is preliminary data.</text>
</comment>
<accession>A0AAE1NME5</accession>
<organism evidence="9 10">
    <name type="scientific">Petrolisthes manimaculis</name>
    <dbReference type="NCBI Taxonomy" id="1843537"/>
    <lineage>
        <taxon>Eukaryota</taxon>
        <taxon>Metazoa</taxon>
        <taxon>Ecdysozoa</taxon>
        <taxon>Arthropoda</taxon>
        <taxon>Crustacea</taxon>
        <taxon>Multicrustacea</taxon>
        <taxon>Malacostraca</taxon>
        <taxon>Eumalacostraca</taxon>
        <taxon>Eucarida</taxon>
        <taxon>Decapoda</taxon>
        <taxon>Pleocyemata</taxon>
        <taxon>Anomura</taxon>
        <taxon>Galatheoidea</taxon>
        <taxon>Porcellanidae</taxon>
        <taxon>Petrolisthes</taxon>
    </lineage>
</organism>
<sequence>MSLIKATLLALTAATIFTFVYAAKLPNAQVPEQYVVQPNCLGCLCEASTNCNVTQGCHVPYAGAYFCGPFLISWAYWSDAGKPVITNDNPDRKGAFENCVNDLYCAAQTVRNYMANFSDDCDKDGQVTCTDVVLIHKLGYQACGSSLQGHFGTKFEECRSKLQL</sequence>
<dbReference type="PANTHER" id="PTHR11195:SF22">
    <property type="entry name" value="LYSOZYME"/>
    <property type="match status" value="1"/>
</dbReference>
<dbReference type="FunFam" id="1.10.530.10:FF:000019">
    <property type="entry name" value="lysozyme"/>
    <property type="match status" value="1"/>
</dbReference>
<protein>
    <recommendedName>
        <fullName evidence="2">lysozyme</fullName>
        <ecNumber evidence="2">3.2.1.17</ecNumber>
    </recommendedName>
</protein>
<dbReference type="EMBL" id="JAWZYT010004925">
    <property type="protein sequence ID" value="KAK4292133.1"/>
    <property type="molecule type" value="Genomic_DNA"/>
</dbReference>
<feature type="disulfide bond" evidence="7">
    <location>
        <begin position="99"/>
        <end position="105"/>
    </location>
</feature>
<keyword evidence="10" id="KW-1185">Reference proteome</keyword>
<keyword evidence="6" id="KW-0326">Glycosidase</keyword>
<keyword evidence="5" id="KW-0378">Hydrolase</keyword>
<dbReference type="InterPro" id="IPR023346">
    <property type="entry name" value="Lysozyme-like_dom_sf"/>
</dbReference>
<comment type="catalytic activity">
    <reaction evidence="1">
        <text>Hydrolysis of (1-&gt;4)-beta-linkages between N-acetylmuramic acid and N-acetyl-D-glucosamine residues in a peptidoglycan and between N-acetyl-D-glucosamine residues in chitodextrins.</text>
        <dbReference type="EC" id="3.2.1.17"/>
    </reaction>
</comment>
<evidence type="ECO:0000256" key="4">
    <source>
        <dbReference type="ARBA" id="ARBA00022638"/>
    </source>
</evidence>
<feature type="chain" id="PRO_5041946125" description="lysozyme" evidence="8">
    <location>
        <begin position="23"/>
        <end position="164"/>
    </location>
</feature>
<evidence type="ECO:0000256" key="2">
    <source>
        <dbReference type="ARBA" id="ARBA00012732"/>
    </source>
</evidence>
<name>A0AAE1NME5_9EUCA</name>
<dbReference type="GO" id="GO:0042742">
    <property type="term" value="P:defense response to bacterium"/>
    <property type="evidence" value="ECO:0007669"/>
    <property type="project" value="UniProtKB-KW"/>
</dbReference>
<evidence type="ECO:0000256" key="1">
    <source>
        <dbReference type="ARBA" id="ARBA00000632"/>
    </source>
</evidence>
<evidence type="ECO:0000313" key="9">
    <source>
        <dbReference type="EMBL" id="KAK4292133.1"/>
    </source>
</evidence>
<reference evidence="9" key="1">
    <citation type="submission" date="2023-11" db="EMBL/GenBank/DDBJ databases">
        <title>Genome assemblies of two species of porcelain crab, Petrolisthes cinctipes and Petrolisthes manimaculis (Anomura: Porcellanidae).</title>
        <authorList>
            <person name="Angst P."/>
        </authorList>
    </citation>
    <scope>NUCLEOTIDE SEQUENCE</scope>
    <source>
        <strain evidence="9">PB745_02</strain>
        <tissue evidence="9">Gill</tissue>
    </source>
</reference>
<dbReference type="Pfam" id="PF05497">
    <property type="entry name" value="Destabilase"/>
    <property type="match status" value="1"/>
</dbReference>
<dbReference type="Proteomes" id="UP001292094">
    <property type="component" value="Unassembled WGS sequence"/>
</dbReference>
<dbReference type="Gene3D" id="1.10.530.10">
    <property type="match status" value="1"/>
</dbReference>
<keyword evidence="7" id="KW-1015">Disulfide bond</keyword>
<dbReference type="AlphaFoldDB" id="A0AAE1NME5"/>
<evidence type="ECO:0000256" key="5">
    <source>
        <dbReference type="ARBA" id="ARBA00022801"/>
    </source>
</evidence>